<dbReference type="PANTHER" id="PTHR12753:SF0">
    <property type="entry name" value="ALPHA N-TERMINAL PROTEIN METHYLTRANSFERASE 1"/>
    <property type="match status" value="1"/>
</dbReference>
<dbReference type="GO" id="GO:0005737">
    <property type="term" value="C:cytoplasm"/>
    <property type="evidence" value="ECO:0007669"/>
    <property type="project" value="TreeGrafter"/>
</dbReference>
<evidence type="ECO:0000313" key="13">
    <source>
        <dbReference type="Proteomes" id="UP000515908"/>
    </source>
</evidence>
<dbReference type="Gene3D" id="3.40.50.150">
    <property type="entry name" value="Vaccinia Virus protein VP39"/>
    <property type="match status" value="1"/>
</dbReference>
<evidence type="ECO:0000256" key="4">
    <source>
        <dbReference type="ARBA" id="ARBA00022691"/>
    </source>
</evidence>
<organism evidence="12 13">
    <name type="scientific">Angomonas deanei</name>
    <dbReference type="NCBI Taxonomy" id="59799"/>
    <lineage>
        <taxon>Eukaryota</taxon>
        <taxon>Discoba</taxon>
        <taxon>Euglenozoa</taxon>
        <taxon>Kinetoplastea</taxon>
        <taxon>Metakinetoplastina</taxon>
        <taxon>Trypanosomatida</taxon>
        <taxon>Trypanosomatidae</taxon>
        <taxon>Strigomonadinae</taxon>
        <taxon>Angomonas</taxon>
    </lineage>
</organism>
<dbReference type="InterPro" id="IPR029063">
    <property type="entry name" value="SAM-dependent_MTases_sf"/>
</dbReference>
<dbReference type="Pfam" id="PF05891">
    <property type="entry name" value="Methyltransf_PK"/>
    <property type="match status" value="1"/>
</dbReference>
<dbReference type="CDD" id="cd02440">
    <property type="entry name" value="AdoMet_MTases"/>
    <property type="match status" value="1"/>
</dbReference>
<evidence type="ECO:0000256" key="7">
    <source>
        <dbReference type="ARBA" id="ARBA00043129"/>
    </source>
</evidence>
<name>A0A7G2C9X1_9TRYP</name>
<evidence type="ECO:0000256" key="5">
    <source>
        <dbReference type="ARBA" id="ARBA00039112"/>
    </source>
</evidence>
<evidence type="ECO:0000256" key="2">
    <source>
        <dbReference type="ARBA" id="ARBA00022603"/>
    </source>
</evidence>
<dbReference type="EC" id="2.1.1.244" evidence="5"/>
<dbReference type="PANTHER" id="PTHR12753">
    <property type="entry name" value="AD-003 - RELATED"/>
    <property type="match status" value="1"/>
</dbReference>
<feature type="binding site" evidence="11">
    <location>
        <position position="107"/>
    </location>
    <ligand>
        <name>S-adenosyl-L-methionine</name>
        <dbReference type="ChEBI" id="CHEBI:59789"/>
    </ligand>
</feature>
<comment type="catalytic activity">
    <reaction evidence="10">
        <text>N-terminal L-alanyl-L-prolyl-L-lysyl-[protein] + 3 S-adenosyl-L-methionine = N-terminal N,N,N-trimethyl-L-alanyl-L-prolyl-L-lysyl-[protein] + 3 S-adenosyl-L-homocysteine + 3 H(+)</text>
        <dbReference type="Rhea" id="RHEA:54712"/>
        <dbReference type="Rhea" id="RHEA-COMP:13785"/>
        <dbReference type="Rhea" id="RHEA-COMP:13971"/>
        <dbReference type="ChEBI" id="CHEBI:15378"/>
        <dbReference type="ChEBI" id="CHEBI:57856"/>
        <dbReference type="ChEBI" id="CHEBI:59789"/>
        <dbReference type="ChEBI" id="CHEBI:138057"/>
        <dbReference type="ChEBI" id="CHEBI:138315"/>
        <dbReference type="EC" id="2.1.1.244"/>
    </reaction>
</comment>
<comment type="catalytic activity">
    <reaction evidence="9">
        <text>N-terminal L-prolyl-L-prolyl-L-lysyl-[protein] + 2 S-adenosyl-L-methionine = N-terminal N,N-dimethyl-L-prolyl-L-prolyl-L-lysyl-[protein] + 2 S-adenosyl-L-homocysteine + 2 H(+)</text>
        <dbReference type="Rhea" id="RHEA:54736"/>
        <dbReference type="Rhea" id="RHEA-COMP:13787"/>
        <dbReference type="Rhea" id="RHEA-COMP:13974"/>
        <dbReference type="ChEBI" id="CHEBI:15378"/>
        <dbReference type="ChEBI" id="CHEBI:57856"/>
        <dbReference type="ChEBI" id="CHEBI:59789"/>
        <dbReference type="ChEBI" id="CHEBI:138059"/>
        <dbReference type="ChEBI" id="CHEBI:138318"/>
        <dbReference type="EC" id="2.1.1.244"/>
    </reaction>
</comment>
<dbReference type="InterPro" id="IPR008576">
    <property type="entry name" value="MeTrfase_NTM1"/>
</dbReference>
<evidence type="ECO:0000256" key="10">
    <source>
        <dbReference type="ARBA" id="ARBA00048167"/>
    </source>
</evidence>
<gene>
    <name evidence="12" type="ORF">ADEAN_000312200</name>
</gene>
<dbReference type="Proteomes" id="UP000515908">
    <property type="component" value="Chromosome 05"/>
</dbReference>
<keyword evidence="13" id="KW-1185">Reference proteome</keyword>
<evidence type="ECO:0000256" key="11">
    <source>
        <dbReference type="PIRSR" id="PIRSR016958-1"/>
    </source>
</evidence>
<dbReference type="AlphaFoldDB" id="A0A7G2C9X1"/>
<accession>A0A7G2C9X1</accession>
<proteinExistence type="inferred from homology"/>
<reference evidence="12 13" key="1">
    <citation type="submission" date="2020-08" db="EMBL/GenBank/DDBJ databases">
        <authorList>
            <person name="Newling K."/>
            <person name="Davey J."/>
            <person name="Forrester S."/>
        </authorList>
    </citation>
    <scope>NUCLEOTIDE SEQUENCE [LARGE SCALE GENOMIC DNA]</scope>
    <source>
        <strain evidence="13">Crithidia deanei Carvalho (ATCC PRA-265)</strain>
    </source>
</reference>
<evidence type="ECO:0000256" key="1">
    <source>
        <dbReference type="ARBA" id="ARBA00009059"/>
    </source>
</evidence>
<dbReference type="GO" id="GO:0071885">
    <property type="term" value="F:N-terminal protein N-methyltransferase activity"/>
    <property type="evidence" value="ECO:0007669"/>
    <property type="project" value="UniProtKB-EC"/>
</dbReference>
<evidence type="ECO:0000256" key="9">
    <source>
        <dbReference type="ARBA" id="ARBA00047885"/>
    </source>
</evidence>
<sequence>MGGKKSRKDAGGGKDTKKFRTVDELWTHMDLVSKGDPYNEECGWYGQSAVYWSQVPATVDGVLTGNTHGGDMGKWHEADIEESRQFIESIRDGGRGKCIDCGAGMGRVTRDLLCPLYSRCDVLESQSHMLEQAERYLADQPSAGDFILGRLESVPLPPRTYDLVFLELAAMYLTDADLVTFLKQAKVSLTKKGFIFLKENCAKSDKYDIDPEDNGLLRTEGQFAALFQAAGLTMVREAEQQKWPHDYATLKMYALR</sequence>
<evidence type="ECO:0000313" key="12">
    <source>
        <dbReference type="EMBL" id="CAD2215667.1"/>
    </source>
</evidence>
<dbReference type="OrthoDB" id="1298661at2759"/>
<dbReference type="SUPFAM" id="SSF53335">
    <property type="entry name" value="S-adenosyl-L-methionine-dependent methyltransferases"/>
    <property type="match status" value="1"/>
</dbReference>
<dbReference type="PIRSF" id="PIRSF016958">
    <property type="entry name" value="DUF858_MeTrfase_lik"/>
    <property type="match status" value="1"/>
</dbReference>
<evidence type="ECO:0000256" key="6">
    <source>
        <dbReference type="ARBA" id="ARBA00039449"/>
    </source>
</evidence>
<comment type="catalytic activity">
    <reaction evidence="8">
        <text>N-terminal L-seryl-L-prolyl-L-lysyl-[protein] + 3 S-adenosyl-L-methionine = N-terminal N,N,N-trimethyl-L-seryl-L-prolyl-L-lysyl-[protein] + 3 S-adenosyl-L-homocysteine + 3 H(+)</text>
        <dbReference type="Rhea" id="RHEA:54724"/>
        <dbReference type="Rhea" id="RHEA-COMP:13789"/>
        <dbReference type="Rhea" id="RHEA-COMP:13973"/>
        <dbReference type="ChEBI" id="CHEBI:15378"/>
        <dbReference type="ChEBI" id="CHEBI:57856"/>
        <dbReference type="ChEBI" id="CHEBI:59789"/>
        <dbReference type="ChEBI" id="CHEBI:138061"/>
        <dbReference type="ChEBI" id="CHEBI:138317"/>
        <dbReference type="EC" id="2.1.1.244"/>
    </reaction>
</comment>
<dbReference type="VEuPathDB" id="TriTrypDB:ADEAN_000312200"/>
<comment type="similarity">
    <text evidence="1">Belongs to the methyltransferase superfamily. NTM1 family.</text>
</comment>
<keyword evidence="3 12" id="KW-0808">Transferase</keyword>
<evidence type="ECO:0000256" key="8">
    <source>
        <dbReference type="ARBA" id="ARBA00047306"/>
    </source>
</evidence>
<feature type="binding site" evidence="11">
    <location>
        <position position="102"/>
    </location>
    <ligand>
        <name>S-adenosyl-L-methionine</name>
        <dbReference type="ChEBI" id="CHEBI:59789"/>
    </ligand>
</feature>
<keyword evidence="2 12" id="KW-0489">Methyltransferase</keyword>
<keyword evidence="4 11" id="KW-0949">S-adenosyl-L-methionine</keyword>
<dbReference type="EMBL" id="LR877149">
    <property type="protein sequence ID" value="CAD2215667.1"/>
    <property type="molecule type" value="Genomic_DNA"/>
</dbReference>
<protein>
    <recommendedName>
        <fullName evidence="6">Alpha N-terminal protein methyltransferase 1</fullName>
        <ecNumber evidence="5">2.1.1.244</ecNumber>
    </recommendedName>
    <alternativeName>
        <fullName evidence="7">X-Pro-Lys N-terminal protein methyltransferase 1</fullName>
    </alternativeName>
</protein>
<dbReference type="GO" id="GO:0032259">
    <property type="term" value="P:methylation"/>
    <property type="evidence" value="ECO:0007669"/>
    <property type="project" value="UniProtKB-KW"/>
</dbReference>
<evidence type="ECO:0000256" key="3">
    <source>
        <dbReference type="ARBA" id="ARBA00022679"/>
    </source>
</evidence>